<evidence type="ECO:0000256" key="4">
    <source>
        <dbReference type="ARBA" id="ARBA00022705"/>
    </source>
</evidence>
<dbReference type="InterPro" id="IPR015797">
    <property type="entry name" value="NUDIX_hydrolase-like_dom_sf"/>
</dbReference>
<dbReference type="GO" id="GO:0008413">
    <property type="term" value="F:8-oxo-7,8-dihydroguanosine triphosphate pyrophosphatase activity"/>
    <property type="evidence" value="ECO:0007669"/>
    <property type="project" value="TreeGrafter"/>
</dbReference>
<dbReference type="InterPro" id="IPR047127">
    <property type="entry name" value="MutT-like"/>
</dbReference>
<evidence type="ECO:0000256" key="3">
    <source>
        <dbReference type="ARBA" id="ARBA00022457"/>
    </source>
</evidence>
<evidence type="ECO:0000256" key="15">
    <source>
        <dbReference type="ARBA" id="ARBA00041979"/>
    </source>
</evidence>
<dbReference type="PROSITE" id="PS00893">
    <property type="entry name" value="NUDIX_BOX"/>
    <property type="match status" value="1"/>
</dbReference>
<dbReference type="GO" id="GO:0046872">
    <property type="term" value="F:metal ion binding"/>
    <property type="evidence" value="ECO:0007669"/>
    <property type="project" value="UniProtKB-KW"/>
</dbReference>
<evidence type="ECO:0000313" key="20">
    <source>
        <dbReference type="Proteomes" id="UP000031338"/>
    </source>
</evidence>
<evidence type="ECO:0000256" key="12">
    <source>
        <dbReference type="ARBA" id="ARBA00038905"/>
    </source>
</evidence>
<sequence length="144" mass="15316">MEKFSTVMIVVAVAILDRAGRVLMQQRPPNKQHGGLWEFPGGKVEAGETLAAAVVREIDEELGLAIDAEGLFPICFANDALASSSRQILLLLYGARIWGGVAMAKEAGSAIRWVDAKELAGLPMPPLDIPLAQAVIPLLGGCQR</sequence>
<dbReference type="InterPro" id="IPR000086">
    <property type="entry name" value="NUDIX_hydrolase_dom"/>
</dbReference>
<comment type="cofactor">
    <cofactor evidence="1">
        <name>Mg(2+)</name>
        <dbReference type="ChEBI" id="CHEBI:18420"/>
    </cofactor>
</comment>
<dbReference type="GO" id="GO:0044716">
    <property type="term" value="F:8-oxo-GDP phosphatase activity"/>
    <property type="evidence" value="ECO:0007669"/>
    <property type="project" value="TreeGrafter"/>
</dbReference>
<dbReference type="PANTHER" id="PTHR47707:SF1">
    <property type="entry name" value="NUDIX HYDROLASE FAMILY PROTEIN"/>
    <property type="match status" value="1"/>
</dbReference>
<keyword evidence="8" id="KW-0460">Magnesium</keyword>
<comment type="caution">
    <text evidence="19">The sequence shown here is derived from an EMBL/GenBank/DDBJ whole genome shotgun (WGS) entry which is preliminary data.</text>
</comment>
<name>A0A0B8ZZB4_9SPHN</name>
<dbReference type="PROSITE" id="PS51462">
    <property type="entry name" value="NUDIX"/>
    <property type="match status" value="1"/>
</dbReference>
<keyword evidence="4" id="KW-0235">DNA replication</keyword>
<dbReference type="GO" id="GO:0006281">
    <property type="term" value="P:DNA repair"/>
    <property type="evidence" value="ECO:0007669"/>
    <property type="project" value="UniProtKB-KW"/>
</dbReference>
<dbReference type="GO" id="GO:0044715">
    <property type="term" value="F:8-oxo-dGDP phosphatase activity"/>
    <property type="evidence" value="ECO:0007669"/>
    <property type="project" value="TreeGrafter"/>
</dbReference>
<evidence type="ECO:0000256" key="16">
    <source>
        <dbReference type="ARBA" id="ARBA00042798"/>
    </source>
</evidence>
<evidence type="ECO:0000256" key="7">
    <source>
        <dbReference type="ARBA" id="ARBA00022801"/>
    </source>
</evidence>
<dbReference type="PRINTS" id="PR00502">
    <property type="entry name" value="NUDIXFAMILY"/>
</dbReference>
<evidence type="ECO:0000313" key="19">
    <source>
        <dbReference type="EMBL" id="KHS48431.1"/>
    </source>
</evidence>
<dbReference type="RefSeq" id="WP_039332184.1">
    <property type="nucleotide sequence ID" value="NZ_JRVC01000004.1"/>
</dbReference>
<evidence type="ECO:0000256" key="17">
    <source>
        <dbReference type="RuleBase" id="RU003476"/>
    </source>
</evidence>
<evidence type="ECO:0000256" key="6">
    <source>
        <dbReference type="ARBA" id="ARBA00022763"/>
    </source>
</evidence>
<evidence type="ECO:0000256" key="13">
    <source>
        <dbReference type="ARBA" id="ARBA00040794"/>
    </source>
</evidence>
<keyword evidence="6" id="KW-0227">DNA damage</keyword>
<dbReference type="AlphaFoldDB" id="A0A0B8ZZB4"/>
<evidence type="ECO:0000256" key="14">
    <source>
        <dbReference type="ARBA" id="ARBA00041592"/>
    </source>
</evidence>
<dbReference type="Proteomes" id="UP000031338">
    <property type="component" value="Unassembled WGS sequence"/>
</dbReference>
<dbReference type="GO" id="GO:0006260">
    <property type="term" value="P:DNA replication"/>
    <property type="evidence" value="ECO:0007669"/>
    <property type="project" value="UniProtKB-KW"/>
</dbReference>
<dbReference type="SUPFAM" id="SSF55811">
    <property type="entry name" value="Nudix"/>
    <property type="match status" value="1"/>
</dbReference>
<keyword evidence="9" id="KW-0234">DNA repair</keyword>
<dbReference type="CDD" id="cd03425">
    <property type="entry name" value="NUDIX_MutT_NudA_like"/>
    <property type="match status" value="1"/>
</dbReference>
<evidence type="ECO:0000256" key="5">
    <source>
        <dbReference type="ARBA" id="ARBA00022723"/>
    </source>
</evidence>
<evidence type="ECO:0000256" key="1">
    <source>
        <dbReference type="ARBA" id="ARBA00001946"/>
    </source>
</evidence>
<dbReference type="Pfam" id="PF00293">
    <property type="entry name" value="NUDIX"/>
    <property type="match status" value="1"/>
</dbReference>
<dbReference type="PATRIC" id="fig|48936.3.peg.1109"/>
<gene>
    <name evidence="19" type="ORF">NJ75_01098</name>
</gene>
<dbReference type="InterPro" id="IPR020084">
    <property type="entry name" value="NUDIX_hydrolase_CS"/>
</dbReference>
<keyword evidence="20" id="KW-1185">Reference proteome</keyword>
<dbReference type="Gene3D" id="3.90.79.10">
    <property type="entry name" value="Nucleoside Triphosphate Pyrophosphohydrolase"/>
    <property type="match status" value="1"/>
</dbReference>
<evidence type="ECO:0000256" key="2">
    <source>
        <dbReference type="ARBA" id="ARBA00005582"/>
    </source>
</evidence>
<dbReference type="STRING" id="48936.NJ75_01098"/>
<feature type="domain" description="Nudix hydrolase" evidence="18">
    <location>
        <begin position="6"/>
        <end position="137"/>
    </location>
</feature>
<protein>
    <recommendedName>
        <fullName evidence="13">8-oxo-dGTP diphosphatase</fullName>
        <ecNumber evidence="12">3.6.1.55</ecNumber>
    </recommendedName>
    <alternativeName>
        <fullName evidence="16">7,8-dihydro-8-oxoguanine-triphosphatase</fullName>
    </alternativeName>
    <alternativeName>
        <fullName evidence="15">Mutator protein MutT</fullName>
    </alternativeName>
    <alternativeName>
        <fullName evidence="14">dGTP pyrophosphohydrolase</fullName>
    </alternativeName>
</protein>
<dbReference type="InterPro" id="IPR020476">
    <property type="entry name" value="Nudix_hydrolase"/>
</dbReference>
<evidence type="ECO:0000256" key="8">
    <source>
        <dbReference type="ARBA" id="ARBA00022842"/>
    </source>
</evidence>
<comment type="catalytic activity">
    <reaction evidence="10">
        <text>8-oxo-dGTP + H2O = 8-oxo-dGMP + diphosphate + H(+)</text>
        <dbReference type="Rhea" id="RHEA:31575"/>
        <dbReference type="ChEBI" id="CHEBI:15377"/>
        <dbReference type="ChEBI" id="CHEBI:15378"/>
        <dbReference type="ChEBI" id="CHEBI:33019"/>
        <dbReference type="ChEBI" id="CHEBI:63224"/>
        <dbReference type="ChEBI" id="CHEBI:77896"/>
        <dbReference type="EC" id="3.6.1.55"/>
    </reaction>
</comment>
<evidence type="ECO:0000256" key="9">
    <source>
        <dbReference type="ARBA" id="ARBA00023204"/>
    </source>
</evidence>
<accession>A0A0B8ZZB4</accession>
<evidence type="ECO:0000259" key="18">
    <source>
        <dbReference type="PROSITE" id="PS51462"/>
    </source>
</evidence>
<comment type="catalytic activity">
    <reaction evidence="11">
        <text>8-oxo-GTP + H2O = 8-oxo-GMP + diphosphate + H(+)</text>
        <dbReference type="Rhea" id="RHEA:67616"/>
        <dbReference type="ChEBI" id="CHEBI:15377"/>
        <dbReference type="ChEBI" id="CHEBI:15378"/>
        <dbReference type="ChEBI" id="CHEBI:33019"/>
        <dbReference type="ChEBI" id="CHEBI:143553"/>
        <dbReference type="ChEBI" id="CHEBI:145694"/>
    </reaction>
</comment>
<keyword evidence="7 17" id="KW-0378">Hydrolase</keyword>
<keyword evidence="5" id="KW-0479">Metal-binding</keyword>
<comment type="similarity">
    <text evidence="2 17">Belongs to the Nudix hydrolase family.</text>
</comment>
<dbReference type="EMBL" id="JRVC01000004">
    <property type="protein sequence ID" value="KHS48431.1"/>
    <property type="molecule type" value="Genomic_DNA"/>
</dbReference>
<keyword evidence="3" id="KW-0515">Mutator protein</keyword>
<organism evidence="19 20">
    <name type="scientific">Novosphingobium subterraneum</name>
    <dbReference type="NCBI Taxonomy" id="48936"/>
    <lineage>
        <taxon>Bacteria</taxon>
        <taxon>Pseudomonadati</taxon>
        <taxon>Pseudomonadota</taxon>
        <taxon>Alphaproteobacteria</taxon>
        <taxon>Sphingomonadales</taxon>
        <taxon>Sphingomonadaceae</taxon>
        <taxon>Novosphingobium</taxon>
    </lineage>
</organism>
<reference evidence="19 20" key="1">
    <citation type="submission" date="2014-10" db="EMBL/GenBank/DDBJ databases">
        <title>Draft genome sequence of Novosphingobium subterraneum DSM 12447.</title>
        <authorList>
            <person name="Gan H.M."/>
            <person name="Gan H.Y."/>
            <person name="Savka M.A."/>
        </authorList>
    </citation>
    <scope>NUCLEOTIDE SEQUENCE [LARGE SCALE GENOMIC DNA]</scope>
    <source>
        <strain evidence="19 20">DSM 12447</strain>
    </source>
</reference>
<dbReference type="EC" id="3.6.1.55" evidence="12"/>
<evidence type="ECO:0000256" key="11">
    <source>
        <dbReference type="ARBA" id="ARBA00036904"/>
    </source>
</evidence>
<dbReference type="PANTHER" id="PTHR47707">
    <property type="entry name" value="8-OXO-DGTP DIPHOSPHATASE"/>
    <property type="match status" value="1"/>
</dbReference>
<dbReference type="GO" id="GO:0035539">
    <property type="term" value="F:8-oxo-7,8-dihydrodeoxyguanosine triphosphate pyrophosphatase activity"/>
    <property type="evidence" value="ECO:0007669"/>
    <property type="project" value="UniProtKB-EC"/>
</dbReference>
<proteinExistence type="inferred from homology"/>
<evidence type="ECO:0000256" key="10">
    <source>
        <dbReference type="ARBA" id="ARBA00035861"/>
    </source>
</evidence>